<proteinExistence type="predicted"/>
<gene>
    <name evidence="2" type="ORF">CSOJ01_02206</name>
</gene>
<protein>
    <submittedName>
        <fullName evidence="2">Uncharacterized protein</fullName>
    </submittedName>
</protein>
<dbReference type="AlphaFoldDB" id="A0A8H6JR14"/>
<reference evidence="2 3" key="1">
    <citation type="journal article" date="2020" name="Phytopathology">
        <title>Genome Sequence Resources of Colletotrichum truncatum, C. plurivorum, C. musicola, and C. sojae: Four Species Pathogenic to Soybean (Glycine max).</title>
        <authorList>
            <person name="Rogerio F."/>
            <person name="Boufleur T.R."/>
            <person name="Ciampi-Guillardi M."/>
            <person name="Sukno S.A."/>
            <person name="Thon M.R."/>
            <person name="Massola Junior N.S."/>
            <person name="Baroncelli R."/>
        </authorList>
    </citation>
    <scope>NUCLEOTIDE SEQUENCE [LARGE SCALE GENOMIC DNA]</scope>
    <source>
        <strain evidence="2 3">LFN0009</strain>
    </source>
</reference>
<evidence type="ECO:0000313" key="2">
    <source>
        <dbReference type="EMBL" id="KAF6817769.1"/>
    </source>
</evidence>
<name>A0A8H6JR14_9PEZI</name>
<comment type="caution">
    <text evidence="2">The sequence shown here is derived from an EMBL/GenBank/DDBJ whole genome shotgun (WGS) entry which is preliminary data.</text>
</comment>
<accession>A0A8H6JR14</accession>
<feature type="region of interest" description="Disordered" evidence="1">
    <location>
        <begin position="1"/>
        <end position="36"/>
    </location>
</feature>
<keyword evidence="3" id="KW-1185">Reference proteome</keyword>
<organism evidence="2 3">
    <name type="scientific">Colletotrichum sojae</name>
    <dbReference type="NCBI Taxonomy" id="2175907"/>
    <lineage>
        <taxon>Eukaryota</taxon>
        <taxon>Fungi</taxon>
        <taxon>Dikarya</taxon>
        <taxon>Ascomycota</taxon>
        <taxon>Pezizomycotina</taxon>
        <taxon>Sordariomycetes</taxon>
        <taxon>Hypocreomycetidae</taxon>
        <taxon>Glomerellales</taxon>
        <taxon>Glomerellaceae</taxon>
        <taxon>Colletotrichum</taxon>
        <taxon>Colletotrichum orchidearum species complex</taxon>
    </lineage>
</organism>
<sequence length="127" mass="13696">MLRSLADAANSPRSTRPSAPFSKPPPHRRRQPDKNYLMRGGESCILRCRRARTTGSRDVAVWALSHAIAAGRGLSGPKARLFSSIILVPRLEGPPPGPDALPVPTVARSRARLDSVIGEESGPVWRG</sequence>
<evidence type="ECO:0000313" key="3">
    <source>
        <dbReference type="Proteomes" id="UP000652219"/>
    </source>
</evidence>
<dbReference type="Proteomes" id="UP000652219">
    <property type="component" value="Unassembled WGS sequence"/>
</dbReference>
<evidence type="ECO:0000256" key="1">
    <source>
        <dbReference type="SAM" id="MobiDB-lite"/>
    </source>
</evidence>
<dbReference type="EMBL" id="WIGN01000019">
    <property type="protein sequence ID" value="KAF6817769.1"/>
    <property type="molecule type" value="Genomic_DNA"/>
</dbReference>